<dbReference type="InterPro" id="IPR002938">
    <property type="entry name" value="FAD-bd"/>
</dbReference>
<evidence type="ECO:0000256" key="1">
    <source>
        <dbReference type="ARBA" id="ARBA00001974"/>
    </source>
</evidence>
<dbReference type="Gene3D" id="3.40.30.120">
    <property type="match status" value="1"/>
</dbReference>
<dbReference type="Proteomes" id="UP001500689">
    <property type="component" value="Unassembled WGS sequence"/>
</dbReference>
<dbReference type="EMBL" id="BAAAZN010000006">
    <property type="protein sequence ID" value="GAA3548368.1"/>
    <property type="molecule type" value="Genomic_DNA"/>
</dbReference>
<comment type="cofactor">
    <cofactor evidence="1">
        <name>FAD</name>
        <dbReference type="ChEBI" id="CHEBI:57692"/>
    </cofactor>
</comment>
<evidence type="ECO:0000256" key="3">
    <source>
        <dbReference type="ARBA" id="ARBA00022827"/>
    </source>
</evidence>
<feature type="region of interest" description="Disordered" evidence="4">
    <location>
        <begin position="513"/>
        <end position="549"/>
    </location>
</feature>
<dbReference type="PANTHER" id="PTHR43004">
    <property type="entry name" value="TRK SYSTEM POTASSIUM UPTAKE PROTEIN"/>
    <property type="match status" value="1"/>
</dbReference>
<accession>A0ABP6WBF7</accession>
<sequence length="549" mass="59044">MNEYETAVVIVGGGPVGLTLAHELGSRGIACVLLEPREATSSGSPRCKQVNPRSMEIFRRLGVADDIRAASGLPFGWSDSAVFATSLTGHRIERFDQIFALSGAGATELAEPAQWCAQNRLEEALRETLRRRTSVTPLWGATLTGIEQDETGVTAIADGPDGAALRIRGRYLAGADGSRSSVRRLLGIRLSGRSHEIRNLQTTFRAPGLDRAHDHGRAVQYWIVNDRVNGLMGQLDTEDTWWAIILGAPAAPSSDWVRDALTTMIGAPHPVEVLAHDPWTARMLIADEYRAGRCFLLGDAAHLNPPWGGFGANTGIGDAVDLGWKLAAAVEGWAGPQLLDSYQAERRRMGLRTIAEAERNMQVLPGELARPELDDDGPAGAHARREAAAAIRRTKTSELYTLGFVLGARYLGSPLLADDDGPAPGSTTSHYRPSAAPGVRLPHLWQAAGRSLYDALGPGFTLLELGEPAGPQWAAAAGARGLPLTRFRLHRPDLRELTGADLLLVRPDRHVAWRGSSREPDPAAVLDRARGGTSTNAESSARFDAEARK</sequence>
<dbReference type="Gene3D" id="3.50.50.60">
    <property type="entry name" value="FAD/NAD(P)-binding domain"/>
    <property type="match status" value="1"/>
</dbReference>
<evidence type="ECO:0000313" key="6">
    <source>
        <dbReference type="EMBL" id="GAA3548368.1"/>
    </source>
</evidence>
<dbReference type="PRINTS" id="PR00420">
    <property type="entry name" value="RNGMNOXGNASE"/>
</dbReference>
<dbReference type="Pfam" id="PF01494">
    <property type="entry name" value="FAD_binding_3"/>
    <property type="match status" value="1"/>
</dbReference>
<comment type="caution">
    <text evidence="6">The sequence shown here is derived from an EMBL/GenBank/DDBJ whole genome shotgun (WGS) entry which is preliminary data.</text>
</comment>
<dbReference type="Gene3D" id="3.30.9.10">
    <property type="entry name" value="D-Amino Acid Oxidase, subunit A, domain 2"/>
    <property type="match status" value="1"/>
</dbReference>
<dbReference type="InterPro" id="IPR036188">
    <property type="entry name" value="FAD/NAD-bd_sf"/>
</dbReference>
<dbReference type="InterPro" id="IPR050641">
    <property type="entry name" value="RIFMO-like"/>
</dbReference>
<dbReference type="SUPFAM" id="SSF51905">
    <property type="entry name" value="FAD/NAD(P)-binding domain"/>
    <property type="match status" value="1"/>
</dbReference>
<keyword evidence="3" id="KW-0274">FAD</keyword>
<evidence type="ECO:0000313" key="7">
    <source>
        <dbReference type="Proteomes" id="UP001500689"/>
    </source>
</evidence>
<gene>
    <name evidence="6" type="ORF">GCM10022222_34940</name>
</gene>
<proteinExistence type="predicted"/>
<name>A0ABP6WBF7_9PSEU</name>
<reference evidence="7" key="1">
    <citation type="journal article" date="2019" name="Int. J. Syst. Evol. Microbiol.">
        <title>The Global Catalogue of Microorganisms (GCM) 10K type strain sequencing project: providing services to taxonomists for standard genome sequencing and annotation.</title>
        <authorList>
            <consortium name="The Broad Institute Genomics Platform"/>
            <consortium name="The Broad Institute Genome Sequencing Center for Infectious Disease"/>
            <person name="Wu L."/>
            <person name="Ma J."/>
        </authorList>
    </citation>
    <scope>NUCLEOTIDE SEQUENCE [LARGE SCALE GENOMIC DNA]</scope>
    <source>
        <strain evidence="7">JCM 16898</strain>
    </source>
</reference>
<keyword evidence="7" id="KW-1185">Reference proteome</keyword>
<protein>
    <submittedName>
        <fullName evidence="6">FAD-dependent oxidoreductase</fullName>
    </submittedName>
</protein>
<evidence type="ECO:0000259" key="5">
    <source>
        <dbReference type="Pfam" id="PF01494"/>
    </source>
</evidence>
<evidence type="ECO:0000256" key="4">
    <source>
        <dbReference type="SAM" id="MobiDB-lite"/>
    </source>
</evidence>
<dbReference type="NCBIfam" id="NF004780">
    <property type="entry name" value="PRK06126.1"/>
    <property type="match status" value="1"/>
</dbReference>
<dbReference type="RefSeq" id="WP_344860975.1">
    <property type="nucleotide sequence ID" value="NZ_BAAAZN010000006.1"/>
</dbReference>
<dbReference type="Pfam" id="PF21274">
    <property type="entry name" value="Rng_hyd_C"/>
    <property type="match status" value="1"/>
</dbReference>
<dbReference type="PANTHER" id="PTHR43004:SF19">
    <property type="entry name" value="BINDING MONOOXYGENASE, PUTATIVE (JCVI)-RELATED"/>
    <property type="match status" value="1"/>
</dbReference>
<feature type="domain" description="FAD-binding" evidence="5">
    <location>
        <begin position="5"/>
        <end position="354"/>
    </location>
</feature>
<organism evidence="6 7">
    <name type="scientific">Amycolatopsis ultiminotia</name>
    <dbReference type="NCBI Taxonomy" id="543629"/>
    <lineage>
        <taxon>Bacteria</taxon>
        <taxon>Bacillati</taxon>
        <taxon>Actinomycetota</taxon>
        <taxon>Actinomycetes</taxon>
        <taxon>Pseudonocardiales</taxon>
        <taxon>Pseudonocardiaceae</taxon>
        <taxon>Amycolatopsis</taxon>
    </lineage>
</organism>
<evidence type="ECO:0000256" key="2">
    <source>
        <dbReference type="ARBA" id="ARBA00022630"/>
    </source>
</evidence>
<keyword evidence="2" id="KW-0285">Flavoprotein</keyword>